<evidence type="ECO:0000256" key="4">
    <source>
        <dbReference type="ARBA" id="ARBA00023015"/>
    </source>
</evidence>
<protein>
    <recommendedName>
        <fullName evidence="8">Putative transcription factor kapC</fullName>
    </recommendedName>
</protein>
<evidence type="ECO:0000256" key="6">
    <source>
        <dbReference type="ARBA" id="ARBA00023163"/>
    </source>
</evidence>
<dbReference type="InterPro" id="IPR050936">
    <property type="entry name" value="AP-1-like"/>
</dbReference>
<dbReference type="SMART" id="SM00338">
    <property type="entry name" value="BRLZ"/>
    <property type="match status" value="1"/>
</dbReference>
<dbReference type="InterPro" id="IPR046347">
    <property type="entry name" value="bZIP_sf"/>
</dbReference>
<dbReference type="GO" id="GO:0000976">
    <property type="term" value="F:transcription cis-regulatory region binding"/>
    <property type="evidence" value="ECO:0007669"/>
    <property type="project" value="InterPro"/>
</dbReference>
<gene>
    <name evidence="12" type="ORF">BDY17DRAFT_320409</name>
</gene>
<feature type="domain" description="BZIP" evidence="11">
    <location>
        <begin position="98"/>
        <end position="113"/>
    </location>
</feature>
<dbReference type="SUPFAM" id="SSF57959">
    <property type="entry name" value="Leucine zipper domain"/>
    <property type="match status" value="1"/>
</dbReference>
<dbReference type="PANTHER" id="PTHR40621">
    <property type="entry name" value="TRANSCRIPTION FACTOR KAPC-RELATED"/>
    <property type="match status" value="1"/>
</dbReference>
<feature type="compositionally biased region" description="Low complexity" evidence="10">
    <location>
        <begin position="99"/>
        <end position="109"/>
    </location>
</feature>
<dbReference type="PROSITE" id="PS00036">
    <property type="entry name" value="BZIP_BASIC"/>
    <property type="match status" value="1"/>
</dbReference>
<feature type="region of interest" description="Disordered" evidence="10">
    <location>
        <begin position="160"/>
        <end position="254"/>
    </location>
</feature>
<sequence>MQHAPAQESQSNNLEMSLREHLLSHSASGSGPPPYPASSAPPPGLEHPYQPSDSASPHDQYDPSAGAHQAYGMSDQSAGDDGLSPDARKGKRELSTSKRAAQNRAAQRAFRQRKEGYIKKLEEQVKEFQAMEQNYRALQNENYQLRDYIVNLQSRLLDQSDIPPAPPHVTLPSAAHHASNATDSPSTVEQQLRREMQHQPPPEAPMRHDAMSHLQAAAAQASEARPSDAPYGLSGEQSNKRAKAGEDPIKSDGK</sequence>
<dbReference type="RefSeq" id="XP_033594467.1">
    <property type="nucleotide sequence ID" value="XM_033736446.1"/>
</dbReference>
<keyword evidence="13" id="KW-1185">Reference proteome</keyword>
<dbReference type="GO" id="GO:0090575">
    <property type="term" value="C:RNA polymerase II transcription regulator complex"/>
    <property type="evidence" value="ECO:0007669"/>
    <property type="project" value="TreeGrafter"/>
</dbReference>
<dbReference type="InterPro" id="IPR004827">
    <property type="entry name" value="bZIP"/>
</dbReference>
<feature type="coiled-coil region" evidence="9">
    <location>
        <begin position="111"/>
        <end position="141"/>
    </location>
</feature>
<evidence type="ECO:0000256" key="1">
    <source>
        <dbReference type="ARBA" id="ARBA00004049"/>
    </source>
</evidence>
<feature type="compositionally biased region" description="Basic and acidic residues" evidence="10">
    <location>
        <begin position="86"/>
        <end position="96"/>
    </location>
</feature>
<name>A0A6A6Q633_9PEZI</name>
<evidence type="ECO:0000256" key="3">
    <source>
        <dbReference type="ARBA" id="ARBA00007163"/>
    </source>
</evidence>
<accession>A0A6A6Q633</accession>
<keyword evidence="6" id="KW-0804">Transcription</keyword>
<evidence type="ECO:0000259" key="11">
    <source>
        <dbReference type="PROSITE" id="PS00036"/>
    </source>
</evidence>
<dbReference type="GeneID" id="54477448"/>
<reference evidence="12" key="1">
    <citation type="journal article" date="2020" name="Stud. Mycol.">
        <title>101 Dothideomycetes genomes: a test case for predicting lifestyles and emergence of pathogens.</title>
        <authorList>
            <person name="Haridas S."/>
            <person name="Albert R."/>
            <person name="Binder M."/>
            <person name="Bloem J."/>
            <person name="Labutti K."/>
            <person name="Salamov A."/>
            <person name="Andreopoulos B."/>
            <person name="Baker S."/>
            <person name="Barry K."/>
            <person name="Bills G."/>
            <person name="Bluhm B."/>
            <person name="Cannon C."/>
            <person name="Castanera R."/>
            <person name="Culley D."/>
            <person name="Daum C."/>
            <person name="Ezra D."/>
            <person name="Gonzalez J."/>
            <person name="Henrissat B."/>
            <person name="Kuo A."/>
            <person name="Liang C."/>
            <person name="Lipzen A."/>
            <person name="Lutzoni F."/>
            <person name="Magnuson J."/>
            <person name="Mondo S."/>
            <person name="Nolan M."/>
            <person name="Ohm R."/>
            <person name="Pangilinan J."/>
            <person name="Park H.-J."/>
            <person name="Ramirez L."/>
            <person name="Alfaro M."/>
            <person name="Sun H."/>
            <person name="Tritt A."/>
            <person name="Yoshinaga Y."/>
            <person name="Zwiers L.-H."/>
            <person name="Turgeon B."/>
            <person name="Goodwin S."/>
            <person name="Spatafora J."/>
            <person name="Crous P."/>
            <person name="Grigoriev I."/>
        </authorList>
    </citation>
    <scope>NUCLEOTIDE SEQUENCE</scope>
    <source>
        <strain evidence="12">CBS 113389</strain>
    </source>
</reference>
<keyword evidence="5" id="KW-0238">DNA-binding</keyword>
<evidence type="ECO:0000256" key="8">
    <source>
        <dbReference type="ARBA" id="ARBA00044067"/>
    </source>
</evidence>
<dbReference type="AlphaFoldDB" id="A0A6A6Q633"/>
<feature type="compositionally biased region" description="Pro residues" evidence="10">
    <location>
        <begin position="31"/>
        <end position="45"/>
    </location>
</feature>
<feature type="region of interest" description="Disordered" evidence="10">
    <location>
        <begin position="1"/>
        <end position="111"/>
    </location>
</feature>
<evidence type="ECO:0000256" key="9">
    <source>
        <dbReference type="SAM" id="Coils"/>
    </source>
</evidence>
<proteinExistence type="inferred from homology"/>
<dbReference type="GO" id="GO:0001228">
    <property type="term" value="F:DNA-binding transcription activator activity, RNA polymerase II-specific"/>
    <property type="evidence" value="ECO:0007669"/>
    <property type="project" value="TreeGrafter"/>
</dbReference>
<dbReference type="Proteomes" id="UP000799767">
    <property type="component" value="Unassembled WGS sequence"/>
</dbReference>
<dbReference type="Pfam" id="PF00170">
    <property type="entry name" value="bZIP_1"/>
    <property type="match status" value="1"/>
</dbReference>
<evidence type="ECO:0000256" key="5">
    <source>
        <dbReference type="ARBA" id="ARBA00023125"/>
    </source>
</evidence>
<evidence type="ECO:0000256" key="7">
    <source>
        <dbReference type="ARBA" id="ARBA00023242"/>
    </source>
</evidence>
<comment type="similarity">
    <text evidence="3">Belongs to the bZIP family.</text>
</comment>
<comment type="subcellular location">
    <subcellularLocation>
        <location evidence="2">Nucleus</location>
    </subcellularLocation>
</comment>
<evidence type="ECO:0000313" key="12">
    <source>
        <dbReference type="EMBL" id="KAF2487898.1"/>
    </source>
</evidence>
<keyword evidence="9" id="KW-0175">Coiled coil</keyword>
<organism evidence="12 13">
    <name type="scientific">Neohortaea acidophila</name>
    <dbReference type="NCBI Taxonomy" id="245834"/>
    <lineage>
        <taxon>Eukaryota</taxon>
        <taxon>Fungi</taxon>
        <taxon>Dikarya</taxon>
        <taxon>Ascomycota</taxon>
        <taxon>Pezizomycotina</taxon>
        <taxon>Dothideomycetes</taxon>
        <taxon>Dothideomycetidae</taxon>
        <taxon>Mycosphaerellales</taxon>
        <taxon>Teratosphaeriaceae</taxon>
        <taxon>Neohortaea</taxon>
    </lineage>
</organism>
<dbReference type="EMBL" id="MU001631">
    <property type="protein sequence ID" value="KAF2487898.1"/>
    <property type="molecule type" value="Genomic_DNA"/>
</dbReference>
<dbReference type="OrthoDB" id="2593073at2759"/>
<dbReference type="PANTHER" id="PTHR40621:SF11">
    <property type="entry name" value="TRANSCRIPTION FACTOR KAPC-RELATED"/>
    <property type="match status" value="1"/>
</dbReference>
<dbReference type="Gene3D" id="1.20.5.170">
    <property type="match status" value="1"/>
</dbReference>
<keyword evidence="7" id="KW-0539">Nucleus</keyword>
<feature type="compositionally biased region" description="Polar residues" evidence="10">
    <location>
        <begin position="179"/>
        <end position="190"/>
    </location>
</feature>
<comment type="function">
    <text evidence="1">Putative transcription factor.</text>
</comment>
<evidence type="ECO:0000256" key="2">
    <source>
        <dbReference type="ARBA" id="ARBA00004123"/>
    </source>
</evidence>
<evidence type="ECO:0000256" key="10">
    <source>
        <dbReference type="SAM" id="MobiDB-lite"/>
    </source>
</evidence>
<feature type="compositionally biased region" description="Basic and acidic residues" evidence="10">
    <location>
        <begin position="243"/>
        <end position="254"/>
    </location>
</feature>
<evidence type="ECO:0000313" key="13">
    <source>
        <dbReference type="Proteomes" id="UP000799767"/>
    </source>
</evidence>
<keyword evidence="4" id="KW-0805">Transcription regulation</keyword>